<accession>A0AA42BU72</accession>
<dbReference type="Proteomes" id="UP001165587">
    <property type="component" value="Unassembled WGS sequence"/>
</dbReference>
<keyword evidence="3" id="KW-1185">Reference proteome</keyword>
<keyword evidence="1" id="KW-1133">Transmembrane helix</keyword>
<dbReference type="AlphaFoldDB" id="A0AA42BU72"/>
<reference evidence="2" key="1">
    <citation type="submission" date="2022-08" db="EMBL/GenBank/DDBJ databases">
        <authorList>
            <person name="Deng Y."/>
            <person name="Han X.-F."/>
            <person name="Zhang Y.-Q."/>
        </authorList>
    </citation>
    <scope>NUCLEOTIDE SEQUENCE</scope>
    <source>
        <strain evidence="2">CPCC 203407</strain>
    </source>
</reference>
<feature type="transmembrane region" description="Helical" evidence="1">
    <location>
        <begin position="47"/>
        <end position="70"/>
    </location>
</feature>
<sequence>MSTKGTVVIHLWDLIWSLFWVFAFAAYLLALIAVVADLFQDHDLNGWWKALWIVALVFVPFLTALVYLVVRGPAMQERAARAASQLRQTFDGEEDHPRTPVDEIEKAKALLDDGAITVDEFALLKGRALASA</sequence>
<protein>
    <submittedName>
        <fullName evidence="2">SHOCT domain-containing protein</fullName>
    </submittedName>
</protein>
<evidence type="ECO:0000313" key="2">
    <source>
        <dbReference type="EMBL" id="MCS5725044.1"/>
    </source>
</evidence>
<feature type="transmembrane region" description="Helical" evidence="1">
    <location>
        <begin position="12"/>
        <end position="35"/>
    </location>
</feature>
<dbReference type="RefSeq" id="WP_259525520.1">
    <property type="nucleotide sequence ID" value="NZ_JANLCK010000002.1"/>
</dbReference>
<comment type="caution">
    <text evidence="2">The sequence shown here is derived from an EMBL/GenBank/DDBJ whole genome shotgun (WGS) entry which is preliminary data.</text>
</comment>
<name>A0AA42BU72_9MICO</name>
<gene>
    <name evidence="2" type="ORF">N1028_03960</name>
</gene>
<evidence type="ECO:0000256" key="1">
    <source>
        <dbReference type="SAM" id="Phobius"/>
    </source>
</evidence>
<keyword evidence="1" id="KW-0812">Transmembrane</keyword>
<keyword evidence="1" id="KW-0472">Membrane</keyword>
<evidence type="ECO:0000313" key="3">
    <source>
        <dbReference type="Proteomes" id="UP001165587"/>
    </source>
</evidence>
<organism evidence="2 3">
    <name type="scientific">Herbiconiux oxytropis</name>
    <dbReference type="NCBI Taxonomy" id="2970915"/>
    <lineage>
        <taxon>Bacteria</taxon>
        <taxon>Bacillati</taxon>
        <taxon>Actinomycetota</taxon>
        <taxon>Actinomycetes</taxon>
        <taxon>Micrococcales</taxon>
        <taxon>Microbacteriaceae</taxon>
        <taxon>Herbiconiux</taxon>
    </lineage>
</organism>
<dbReference type="GO" id="GO:0005886">
    <property type="term" value="C:plasma membrane"/>
    <property type="evidence" value="ECO:0007669"/>
    <property type="project" value="UniProtKB-SubCell"/>
</dbReference>
<dbReference type="EMBL" id="JANLCK010000002">
    <property type="protein sequence ID" value="MCS5725044.1"/>
    <property type="molecule type" value="Genomic_DNA"/>
</dbReference>
<proteinExistence type="predicted"/>